<reference evidence="2 3" key="1">
    <citation type="journal article" date="2018" name="Front. Plant Sci.">
        <title>Red Clover (Trifolium pratense) and Zigzag Clover (T. medium) - A Picture of Genomic Similarities and Differences.</title>
        <authorList>
            <person name="Dluhosova J."/>
            <person name="Istvanek J."/>
            <person name="Nedelnik J."/>
            <person name="Repkova J."/>
        </authorList>
    </citation>
    <scope>NUCLEOTIDE SEQUENCE [LARGE SCALE GENOMIC DNA]</scope>
    <source>
        <strain evidence="3">cv. 10/8</strain>
        <tissue evidence="2">Leaf</tissue>
    </source>
</reference>
<keyword evidence="3" id="KW-1185">Reference proteome</keyword>
<evidence type="ECO:0000313" key="3">
    <source>
        <dbReference type="Proteomes" id="UP000265520"/>
    </source>
</evidence>
<evidence type="ECO:0000256" key="1">
    <source>
        <dbReference type="SAM" id="MobiDB-lite"/>
    </source>
</evidence>
<protein>
    <submittedName>
        <fullName evidence="2">Uncharacterized protein</fullName>
    </submittedName>
</protein>
<feature type="region of interest" description="Disordered" evidence="1">
    <location>
        <begin position="59"/>
        <end position="95"/>
    </location>
</feature>
<feature type="non-terminal residue" evidence="2">
    <location>
        <position position="1"/>
    </location>
</feature>
<evidence type="ECO:0000313" key="2">
    <source>
        <dbReference type="EMBL" id="MCI15815.1"/>
    </source>
</evidence>
<accession>A0A392PXY0</accession>
<feature type="compositionally biased region" description="Polar residues" evidence="1">
    <location>
        <begin position="17"/>
        <end position="33"/>
    </location>
</feature>
<dbReference type="EMBL" id="LXQA010098084">
    <property type="protein sequence ID" value="MCI15815.1"/>
    <property type="molecule type" value="Genomic_DNA"/>
</dbReference>
<proteinExistence type="predicted"/>
<dbReference type="AlphaFoldDB" id="A0A392PXY0"/>
<sequence length="125" mass="13366">NPRTGAKPNSKKKVLCGSSQLKKANKPTANTDQFTYQQLPAQNTTSKNGAFAPTVQVHKRGGQPELTPTTQGQDATPPYDPCGPAIDGEPEDDDERLENCVEALTAGGDGVTTTYQLPPPRGRWC</sequence>
<name>A0A392PXY0_9FABA</name>
<feature type="region of interest" description="Disordered" evidence="1">
    <location>
        <begin position="1"/>
        <end position="33"/>
    </location>
</feature>
<dbReference type="Proteomes" id="UP000265520">
    <property type="component" value="Unassembled WGS sequence"/>
</dbReference>
<comment type="caution">
    <text evidence="2">The sequence shown here is derived from an EMBL/GenBank/DDBJ whole genome shotgun (WGS) entry which is preliminary data.</text>
</comment>
<organism evidence="2 3">
    <name type="scientific">Trifolium medium</name>
    <dbReference type="NCBI Taxonomy" id="97028"/>
    <lineage>
        <taxon>Eukaryota</taxon>
        <taxon>Viridiplantae</taxon>
        <taxon>Streptophyta</taxon>
        <taxon>Embryophyta</taxon>
        <taxon>Tracheophyta</taxon>
        <taxon>Spermatophyta</taxon>
        <taxon>Magnoliopsida</taxon>
        <taxon>eudicotyledons</taxon>
        <taxon>Gunneridae</taxon>
        <taxon>Pentapetalae</taxon>
        <taxon>rosids</taxon>
        <taxon>fabids</taxon>
        <taxon>Fabales</taxon>
        <taxon>Fabaceae</taxon>
        <taxon>Papilionoideae</taxon>
        <taxon>50 kb inversion clade</taxon>
        <taxon>NPAAA clade</taxon>
        <taxon>Hologalegina</taxon>
        <taxon>IRL clade</taxon>
        <taxon>Trifolieae</taxon>
        <taxon>Trifolium</taxon>
    </lineage>
</organism>